<name>A0A7W5ZQ18_9BACT</name>
<evidence type="ECO:0000256" key="3">
    <source>
        <dbReference type="ARBA" id="ARBA00022729"/>
    </source>
</evidence>
<dbReference type="AlphaFoldDB" id="A0A7W5ZQ18"/>
<dbReference type="Gene3D" id="2.60.40.10">
    <property type="entry name" value="Immunoglobulins"/>
    <property type="match status" value="2"/>
</dbReference>
<reference evidence="5 6" key="1">
    <citation type="submission" date="2020-08" db="EMBL/GenBank/DDBJ databases">
        <title>Genomic Encyclopedia of Type Strains, Phase IV (KMG-IV): sequencing the most valuable type-strain genomes for metagenomic binning, comparative biology and taxonomic classification.</title>
        <authorList>
            <person name="Goeker M."/>
        </authorList>
    </citation>
    <scope>NUCLEOTIDE SEQUENCE [LARGE SCALE GENOMIC DNA]</scope>
    <source>
        <strain evidence="5 6">DSM 17976</strain>
    </source>
</reference>
<evidence type="ECO:0000313" key="5">
    <source>
        <dbReference type="EMBL" id="MBB3840861.1"/>
    </source>
</evidence>
<proteinExistence type="predicted"/>
<sequence length="1013" mass="104621">MSLLCLVIYSFGANSQVSGTIFKDFNANGTYQTSGTHIEIGMPGVIVNATKPDGTALTVSYTGGGSSTNSTGAYTVTGGTAGQIRLEFVMPDTYTFASKGAIGNTTVIFPTSAQTTVNLAVNYPADYCQSAPSMVIPCYVANRPPTGAADTDVLVKFAYSASGTTHGADHVPLADAGEIGSTWGIAYNRESQLIYAASLIKRHVGMKDNNSDGKDDIGAIYSITPSGTATFWLDLASLGVDVGLSQMPTIAARALPNTLLGPSRDSDIFPLIGKLGLGDIDISDDNKQLFVVNLFDKKVYTIDIATKTLVGSGIAIPDACSGGTARPFALTYHKGKLYAGAICDALTSQATSDLKASVYRLDGSTFTNILSFPLNYLKGPAFWDRDHGSVKYGTQWNPWRDVMLPMIGLNYPDPNTGQPQNNPVYPQPILADIEFDVDEAMILTFNDRLGHQTGTLNYSTDPSDTKLYSSVVGGDILRAALVNGAYVLESNGNSGGVTTTGAGNGEGPGTLNGTNTGYTSPAGEFYVGDNSLGYYHGENVQGGSALFPGKREVAVPVTDPINAFSGGVFWLSNTAGTINKSYEIFPYSYDNTLFGKSNGLGDLELMCDNPPIEIGNRVWEDTDNDGIQDAGEAGIANLTVTLCDKNGVAIPGAVATTDANGNYFFSSASGTGTPSAIYNISLAFNTQYILKFPTTSGTKTLTVSNTGSNDQLDSDAASDGKVAFSTGYAGQNNHSFDVGYGTCSVVKPVVEDASRCGTGTLTATITTGCTGGSTLKIFSDVGLTVDVTSSFTIGATTLTSPSISTTTTYYALCQLDASCKSTSDAFVLTVDAKPNAAASQATVCAGTSVTLTGTSPTTGTWTAQGNNPSGGTLGATTSGVATVSFATTASGDFNFIYTVSGCSDTVKISVNAKPVIADGSATLCAGESVDLTSKITNYGTYLSPVWTVGTVGGTAVTTPSSVKPASTTTYVLVAQNAAGCKDTANVVVTVNAKPNAGKDTTLACVNAANNTLA</sequence>
<evidence type="ECO:0000256" key="2">
    <source>
        <dbReference type="ARBA" id="ARBA00022525"/>
    </source>
</evidence>
<gene>
    <name evidence="5" type="ORF">FHS57_004881</name>
</gene>
<evidence type="ECO:0000256" key="1">
    <source>
        <dbReference type="ARBA" id="ARBA00004613"/>
    </source>
</evidence>
<dbReference type="RefSeq" id="WP_221225717.1">
    <property type="nucleotide sequence ID" value="NZ_JACIBY010000012.1"/>
</dbReference>
<dbReference type="SUPFAM" id="SSF117074">
    <property type="entry name" value="Hypothetical protein PA1324"/>
    <property type="match status" value="1"/>
</dbReference>
<protein>
    <recommendedName>
        <fullName evidence="4">SD-repeat containing protein B domain-containing protein</fullName>
    </recommendedName>
</protein>
<dbReference type="Pfam" id="PF17210">
    <property type="entry name" value="SdrD_B"/>
    <property type="match status" value="1"/>
</dbReference>
<dbReference type="EMBL" id="JACIBY010000012">
    <property type="protein sequence ID" value="MBB3840861.1"/>
    <property type="molecule type" value="Genomic_DNA"/>
</dbReference>
<comment type="caution">
    <text evidence="5">The sequence shown here is derived from an EMBL/GenBank/DDBJ whole genome shotgun (WGS) entry which is preliminary data.</text>
</comment>
<feature type="non-terminal residue" evidence="5">
    <location>
        <position position="1013"/>
    </location>
</feature>
<keyword evidence="6" id="KW-1185">Reference proteome</keyword>
<evidence type="ECO:0000259" key="4">
    <source>
        <dbReference type="Pfam" id="PF17210"/>
    </source>
</evidence>
<accession>A0A7W5ZQ18</accession>
<dbReference type="Proteomes" id="UP000541352">
    <property type="component" value="Unassembled WGS sequence"/>
</dbReference>
<comment type="subcellular location">
    <subcellularLocation>
        <location evidence="1">Secreted</location>
    </subcellularLocation>
</comment>
<dbReference type="InterPro" id="IPR013783">
    <property type="entry name" value="Ig-like_fold"/>
</dbReference>
<evidence type="ECO:0000313" key="6">
    <source>
        <dbReference type="Proteomes" id="UP000541352"/>
    </source>
</evidence>
<organism evidence="5 6">
    <name type="scientific">Runella defluvii</name>
    <dbReference type="NCBI Taxonomy" id="370973"/>
    <lineage>
        <taxon>Bacteria</taxon>
        <taxon>Pseudomonadati</taxon>
        <taxon>Bacteroidota</taxon>
        <taxon>Cytophagia</taxon>
        <taxon>Cytophagales</taxon>
        <taxon>Spirosomataceae</taxon>
        <taxon>Runella</taxon>
    </lineage>
</organism>
<keyword evidence="3" id="KW-0732">Signal</keyword>
<keyword evidence="2" id="KW-0964">Secreted</keyword>
<dbReference type="GO" id="GO:0005576">
    <property type="term" value="C:extracellular region"/>
    <property type="evidence" value="ECO:0007669"/>
    <property type="project" value="UniProtKB-SubCell"/>
</dbReference>
<feature type="domain" description="SD-repeat containing protein B" evidence="4">
    <location>
        <begin position="613"/>
        <end position="740"/>
    </location>
</feature>
<dbReference type="SUPFAM" id="SSF63825">
    <property type="entry name" value="YWTD domain"/>
    <property type="match status" value="1"/>
</dbReference>
<dbReference type="InterPro" id="IPR033764">
    <property type="entry name" value="Sdr_B"/>
</dbReference>